<protein>
    <submittedName>
        <fullName evidence="1">Uncharacterized protein</fullName>
    </submittedName>
</protein>
<gene>
    <name evidence="1" type="ORF">AXG93_2255s1300</name>
</gene>
<accession>A0A176W759</accession>
<dbReference type="EMBL" id="LVLJ01001637">
    <property type="protein sequence ID" value="OAE28897.1"/>
    <property type="molecule type" value="Genomic_DNA"/>
</dbReference>
<keyword evidence="2" id="KW-1185">Reference proteome</keyword>
<evidence type="ECO:0000313" key="1">
    <source>
        <dbReference type="EMBL" id="OAE28897.1"/>
    </source>
</evidence>
<name>A0A176W759_MARPO</name>
<dbReference type="AlphaFoldDB" id="A0A176W759"/>
<dbReference type="Proteomes" id="UP000077202">
    <property type="component" value="Unassembled WGS sequence"/>
</dbReference>
<sequence>MQILRPSLTTYKSTWQVGFVERAVARKPIHWAHILRSTTLQNIGETFKGSVNYLSPFFINFYRGMGVLTSAELKKFPLERKIAGDEGELGDNEVSSEEYNIASTPPSIKADKLENDIKERPTKKRKLQRVTTLEIVDQRAGLWAQRHVPTRMRSTNEQNKQLQQKELECAKLWRILPAEENLHTKAEQKYVGLWIHMWNALKVMVELRDILKLSQKEFARKLKRAEELTATLAMRDQSHVAKLALKTKELQDCKAARSLKLEHREKLDADCSKLQSQLLAIEE</sequence>
<evidence type="ECO:0000313" key="2">
    <source>
        <dbReference type="Proteomes" id="UP000077202"/>
    </source>
</evidence>
<proteinExistence type="predicted"/>
<organism evidence="1 2">
    <name type="scientific">Marchantia polymorpha subsp. ruderalis</name>
    <dbReference type="NCBI Taxonomy" id="1480154"/>
    <lineage>
        <taxon>Eukaryota</taxon>
        <taxon>Viridiplantae</taxon>
        <taxon>Streptophyta</taxon>
        <taxon>Embryophyta</taxon>
        <taxon>Marchantiophyta</taxon>
        <taxon>Marchantiopsida</taxon>
        <taxon>Marchantiidae</taxon>
        <taxon>Marchantiales</taxon>
        <taxon>Marchantiaceae</taxon>
        <taxon>Marchantia</taxon>
    </lineage>
</organism>
<reference evidence="1" key="1">
    <citation type="submission" date="2016-03" db="EMBL/GenBank/DDBJ databases">
        <title>Mechanisms controlling the formation of the plant cell surface in tip-growing cells are functionally conserved among land plants.</title>
        <authorList>
            <person name="Honkanen S."/>
            <person name="Jones V.A."/>
            <person name="Morieri G."/>
            <person name="Champion C."/>
            <person name="Hetherington A.J."/>
            <person name="Kelly S."/>
            <person name="Saint-Marcoux D."/>
            <person name="Proust H."/>
            <person name="Prescott H."/>
            <person name="Dolan L."/>
        </authorList>
    </citation>
    <scope>NUCLEOTIDE SEQUENCE [LARGE SCALE GENOMIC DNA]</scope>
    <source>
        <tissue evidence="1">Whole gametophyte</tissue>
    </source>
</reference>
<comment type="caution">
    <text evidence="1">The sequence shown here is derived from an EMBL/GenBank/DDBJ whole genome shotgun (WGS) entry which is preliminary data.</text>
</comment>